<dbReference type="EMBL" id="CADEPI010000428">
    <property type="protein sequence ID" value="CAB3385697.1"/>
    <property type="molecule type" value="Genomic_DNA"/>
</dbReference>
<keyword evidence="2" id="KW-1185">Reference proteome</keyword>
<organism evidence="1 2">
    <name type="scientific">Cloeon dipterum</name>
    <dbReference type="NCBI Taxonomy" id="197152"/>
    <lineage>
        <taxon>Eukaryota</taxon>
        <taxon>Metazoa</taxon>
        <taxon>Ecdysozoa</taxon>
        <taxon>Arthropoda</taxon>
        <taxon>Hexapoda</taxon>
        <taxon>Insecta</taxon>
        <taxon>Pterygota</taxon>
        <taxon>Palaeoptera</taxon>
        <taxon>Ephemeroptera</taxon>
        <taxon>Pisciforma</taxon>
        <taxon>Baetidae</taxon>
        <taxon>Cloeon</taxon>
    </lineage>
</organism>
<accession>A0A8S1E663</accession>
<gene>
    <name evidence="1" type="ORF">CLODIP_2_CD03852</name>
</gene>
<name>A0A8S1E663_9INSE</name>
<dbReference type="AlphaFoldDB" id="A0A8S1E663"/>
<reference evidence="1 2" key="1">
    <citation type="submission" date="2020-04" db="EMBL/GenBank/DDBJ databases">
        <authorList>
            <person name="Alioto T."/>
            <person name="Alioto T."/>
            <person name="Gomez Garrido J."/>
        </authorList>
    </citation>
    <scope>NUCLEOTIDE SEQUENCE [LARGE SCALE GENOMIC DNA]</scope>
</reference>
<proteinExistence type="predicted"/>
<evidence type="ECO:0000313" key="2">
    <source>
        <dbReference type="Proteomes" id="UP000494165"/>
    </source>
</evidence>
<evidence type="ECO:0000313" key="1">
    <source>
        <dbReference type="EMBL" id="CAB3385697.1"/>
    </source>
</evidence>
<protein>
    <submittedName>
        <fullName evidence="1">Uncharacterized protein</fullName>
    </submittedName>
</protein>
<dbReference type="Proteomes" id="UP000494165">
    <property type="component" value="Unassembled WGS sequence"/>
</dbReference>
<sequence>MRCNSVSLLHRCRWATLNRTILSFRPATGIKPHGFTIDWKESEMLGRLTVPLFFLLLAKELKSTDGYVFPIRKEGFVTACVSDETPVAFVKNYQSRNDDTTVDVVDLNGNAIPLADHDCNLVREGGCEKWNLNGWEKQGNTRGSFPMVTDDRWNDFPVIFVNELYENKIKLTKNQNTKMYFSILAHNLAQFLFTSDSTLDSGCNAVIDSWESEHISVIRNCHKINSYLDTVTGNVWPSCGEVYQSIAGQDVL</sequence>
<comment type="caution">
    <text evidence="1">The sequence shown here is derived from an EMBL/GenBank/DDBJ whole genome shotgun (WGS) entry which is preliminary data.</text>
</comment>